<evidence type="ECO:0008006" key="4">
    <source>
        <dbReference type="Google" id="ProtNLM"/>
    </source>
</evidence>
<dbReference type="EMBL" id="BMZG01000002">
    <property type="protein sequence ID" value="GHA67259.1"/>
    <property type="molecule type" value="Genomic_DNA"/>
</dbReference>
<keyword evidence="1" id="KW-0812">Transmembrane</keyword>
<dbReference type="RefSeq" id="WP_189491022.1">
    <property type="nucleotide sequence ID" value="NZ_BMZG01000002.1"/>
</dbReference>
<gene>
    <name evidence="2" type="ORF">GCM10009007_04810</name>
</gene>
<name>A0A8J3FZZ2_9BURK</name>
<dbReference type="InterPro" id="IPR007383">
    <property type="entry name" value="DUF445"/>
</dbReference>
<organism evidence="2 3">
    <name type="scientific">Formosimonas limnophila</name>
    <dbReference type="NCBI Taxonomy" id="1384487"/>
    <lineage>
        <taxon>Bacteria</taxon>
        <taxon>Pseudomonadati</taxon>
        <taxon>Pseudomonadota</taxon>
        <taxon>Betaproteobacteria</taxon>
        <taxon>Burkholderiales</taxon>
        <taxon>Burkholderiaceae</taxon>
        <taxon>Formosimonas</taxon>
    </lineage>
</organism>
<dbReference type="Proteomes" id="UP000614287">
    <property type="component" value="Unassembled WGS sequence"/>
</dbReference>
<dbReference type="Pfam" id="PF04286">
    <property type="entry name" value="DUF445"/>
    <property type="match status" value="1"/>
</dbReference>
<dbReference type="PANTHER" id="PTHR38442:SF1">
    <property type="entry name" value="INNER MEMBRANE PROTEIN"/>
    <property type="match status" value="1"/>
</dbReference>
<accession>A0A8J3FZZ2</accession>
<reference evidence="2" key="1">
    <citation type="journal article" date="2014" name="Int. J. Syst. Evol. Microbiol.">
        <title>Complete genome sequence of Corynebacterium casei LMG S-19264T (=DSM 44701T), isolated from a smear-ripened cheese.</title>
        <authorList>
            <consortium name="US DOE Joint Genome Institute (JGI-PGF)"/>
            <person name="Walter F."/>
            <person name="Albersmeier A."/>
            <person name="Kalinowski J."/>
            <person name="Ruckert C."/>
        </authorList>
    </citation>
    <scope>NUCLEOTIDE SEQUENCE</scope>
    <source>
        <strain evidence="2">KCTC 32501</strain>
    </source>
</reference>
<keyword evidence="1" id="KW-0472">Membrane</keyword>
<feature type="transmembrane region" description="Helical" evidence="1">
    <location>
        <begin position="161"/>
        <end position="180"/>
    </location>
</feature>
<evidence type="ECO:0000313" key="2">
    <source>
        <dbReference type="EMBL" id="GHA67259.1"/>
    </source>
</evidence>
<keyword evidence="1" id="KW-1133">Transmembrane helix</keyword>
<dbReference type="GO" id="GO:0005886">
    <property type="term" value="C:plasma membrane"/>
    <property type="evidence" value="ECO:0007669"/>
    <property type="project" value="TreeGrafter"/>
</dbReference>
<dbReference type="PANTHER" id="PTHR38442">
    <property type="entry name" value="INNER MEMBRANE PROTEIN-RELATED"/>
    <property type="match status" value="1"/>
</dbReference>
<reference evidence="2" key="2">
    <citation type="submission" date="2020-09" db="EMBL/GenBank/DDBJ databases">
        <authorList>
            <person name="Sun Q."/>
            <person name="Kim S."/>
        </authorList>
    </citation>
    <scope>NUCLEOTIDE SEQUENCE</scope>
    <source>
        <strain evidence="2">KCTC 32501</strain>
    </source>
</reference>
<evidence type="ECO:0000256" key="1">
    <source>
        <dbReference type="SAM" id="Phobius"/>
    </source>
</evidence>
<keyword evidence="3" id="KW-1185">Reference proteome</keyword>
<comment type="caution">
    <text evidence="2">The sequence shown here is derived from an EMBL/GenBank/DDBJ whole genome shotgun (WGS) entry which is preliminary data.</text>
</comment>
<dbReference type="AlphaFoldDB" id="A0A8J3FZZ2"/>
<proteinExistence type="predicted"/>
<sequence>MIEKALTWLADFTAKVQSDDVHPVHAWVGTHIDGWKDQLFNDEQWHAWLATHIHDWLRTPTAEELVKTIWDKSRVWLDAAAQPDSPYIEPLSGKIRDVILNTMSDADQQAKLTDKTAHVAANLLTEYQQDIRDWLTAQMNAWSKERLTDALENAIGRDLQYIRINGTLIGGVIGVFLYVVGRMI</sequence>
<protein>
    <recommendedName>
        <fullName evidence="4">DUF445 domain-containing protein</fullName>
    </recommendedName>
</protein>
<evidence type="ECO:0000313" key="3">
    <source>
        <dbReference type="Proteomes" id="UP000614287"/>
    </source>
</evidence>